<proteinExistence type="predicted"/>
<organism evidence="4 5">
    <name type="scientific">Lysobacter stagni</name>
    <dbReference type="NCBI Taxonomy" id="3045172"/>
    <lineage>
        <taxon>Bacteria</taxon>
        <taxon>Pseudomonadati</taxon>
        <taxon>Pseudomonadota</taxon>
        <taxon>Gammaproteobacteria</taxon>
        <taxon>Lysobacterales</taxon>
        <taxon>Lysobacteraceae</taxon>
        <taxon>Lysobacter</taxon>
    </lineage>
</organism>
<dbReference type="Gene3D" id="1.10.10.880">
    <property type="entry name" value="Anti sigma-E protein RseA, N-terminal domain"/>
    <property type="match status" value="1"/>
</dbReference>
<feature type="transmembrane region" description="Helical" evidence="2">
    <location>
        <begin position="98"/>
        <end position="119"/>
    </location>
</feature>
<feature type="domain" description="Anti sigma-E protein RseA N-terminal" evidence="3">
    <location>
        <begin position="11"/>
        <end position="92"/>
    </location>
</feature>
<dbReference type="RefSeq" id="WP_283212774.1">
    <property type="nucleotide sequence ID" value="NZ_JASGBI010000001.1"/>
</dbReference>
<keyword evidence="5" id="KW-1185">Reference proteome</keyword>
<feature type="region of interest" description="Disordered" evidence="1">
    <location>
        <begin position="260"/>
        <end position="301"/>
    </location>
</feature>
<sequence length="301" mass="31367">MNSNHATQDDRETLCALFDDELQGDEARFALKRLGHDAQWREACGRWQLYGDVLRGQAQAVAPAGFAERVALSIAQEDTLRTADTPVASRPTTLHRGWIGGALAASVAVAALFVVRPFADSDAPTTRSAPAQVAAAPSVVTPSLPRPAIPQRMPTPQAPVQTADLAAAAVAVAEVPRRAVERRASRGQNQRAAVRASRQNTLPAVAAASVAASAVAGVDAIRASVMPATSPAATNPFHPGHADAVSRPWPRAVLPQYSGGNSGMTASFGTGSASPSFYPFEPQPVQAEPESTGDDDGSLQR</sequence>
<accession>A0ABT6XGU7</accession>
<evidence type="ECO:0000256" key="2">
    <source>
        <dbReference type="SAM" id="Phobius"/>
    </source>
</evidence>
<gene>
    <name evidence="4" type="ORF">QLQ15_10760</name>
</gene>
<keyword evidence="2" id="KW-0812">Transmembrane</keyword>
<feature type="compositionally biased region" description="Acidic residues" evidence="1">
    <location>
        <begin position="291"/>
        <end position="301"/>
    </location>
</feature>
<dbReference type="PANTHER" id="PTHR38104">
    <property type="match status" value="1"/>
</dbReference>
<dbReference type="EMBL" id="JASGBI010000001">
    <property type="protein sequence ID" value="MDI9239383.1"/>
    <property type="molecule type" value="Genomic_DNA"/>
</dbReference>
<dbReference type="InterPro" id="IPR036147">
    <property type="entry name" value="Anti-sigma_E_RseA_N_sf"/>
</dbReference>
<feature type="compositionally biased region" description="Polar residues" evidence="1">
    <location>
        <begin position="263"/>
        <end position="275"/>
    </location>
</feature>
<dbReference type="CDD" id="cd16328">
    <property type="entry name" value="RseA_N"/>
    <property type="match status" value="1"/>
</dbReference>
<dbReference type="Proteomes" id="UP001321580">
    <property type="component" value="Unassembled WGS sequence"/>
</dbReference>
<reference evidence="4 5" key="1">
    <citation type="submission" date="2023-05" db="EMBL/GenBank/DDBJ databases">
        <title>Lysobacter sp. strain LF1 Genome sequencing and assembly.</title>
        <authorList>
            <person name="Jung Y."/>
        </authorList>
    </citation>
    <scope>NUCLEOTIDE SEQUENCE [LARGE SCALE GENOMIC DNA]</scope>
    <source>
        <strain evidence="4 5">LF1</strain>
    </source>
</reference>
<dbReference type="InterPro" id="IPR052383">
    <property type="entry name" value="Anti-sigma-E_RseA-like"/>
</dbReference>
<dbReference type="Pfam" id="PF03872">
    <property type="entry name" value="RseA_N"/>
    <property type="match status" value="1"/>
</dbReference>
<name>A0ABT6XGU7_9GAMM</name>
<evidence type="ECO:0000256" key="1">
    <source>
        <dbReference type="SAM" id="MobiDB-lite"/>
    </source>
</evidence>
<dbReference type="InterPro" id="IPR005572">
    <property type="entry name" value="Anti-sigma_E_RseA_N"/>
</dbReference>
<evidence type="ECO:0000313" key="5">
    <source>
        <dbReference type="Proteomes" id="UP001321580"/>
    </source>
</evidence>
<keyword evidence="2" id="KW-0472">Membrane</keyword>
<dbReference type="SUPFAM" id="SSF89069">
    <property type="entry name" value="N-terminal, cytoplasmic domain of anti-sigmaE factor RseA"/>
    <property type="match status" value="1"/>
</dbReference>
<evidence type="ECO:0000313" key="4">
    <source>
        <dbReference type="EMBL" id="MDI9239383.1"/>
    </source>
</evidence>
<protein>
    <submittedName>
        <fullName evidence="4">RseA family anti-sigma factor</fullName>
    </submittedName>
</protein>
<evidence type="ECO:0000259" key="3">
    <source>
        <dbReference type="Pfam" id="PF03872"/>
    </source>
</evidence>
<dbReference type="PANTHER" id="PTHR38104:SF1">
    <property type="entry name" value="ANTI-SIGMA-E FACTOR RSEA"/>
    <property type="match status" value="1"/>
</dbReference>
<comment type="caution">
    <text evidence="4">The sequence shown here is derived from an EMBL/GenBank/DDBJ whole genome shotgun (WGS) entry which is preliminary data.</text>
</comment>
<keyword evidence="2" id="KW-1133">Transmembrane helix</keyword>